<evidence type="ECO:0000256" key="1">
    <source>
        <dbReference type="SAM" id="MobiDB-lite"/>
    </source>
</evidence>
<proteinExistence type="predicted"/>
<dbReference type="OrthoDB" id="3060688at2759"/>
<organism evidence="2 3">
    <name type="scientific">Mycena venus</name>
    <dbReference type="NCBI Taxonomy" id="2733690"/>
    <lineage>
        <taxon>Eukaryota</taxon>
        <taxon>Fungi</taxon>
        <taxon>Dikarya</taxon>
        <taxon>Basidiomycota</taxon>
        <taxon>Agaricomycotina</taxon>
        <taxon>Agaricomycetes</taxon>
        <taxon>Agaricomycetidae</taxon>
        <taxon>Agaricales</taxon>
        <taxon>Marasmiineae</taxon>
        <taxon>Mycenaceae</taxon>
        <taxon>Mycena</taxon>
    </lineage>
</organism>
<evidence type="ECO:0000313" key="3">
    <source>
        <dbReference type="Proteomes" id="UP000620124"/>
    </source>
</evidence>
<gene>
    <name evidence="2" type="ORF">MVEN_01063400</name>
</gene>
<name>A0A8H6Y8H9_9AGAR</name>
<sequence length="260" mass="29625">MTLNTLSHHGIDAWLQDNKGRRFTFGPPVVDGNQITAVIELENRKSYSLAWCTSRDAPPVNALCEVFRPAGKSGHIKTCRIANHYMADNDPETQSRSSKGRLELPLQRDTWLWTPPGGAGFVTLEIRRLRKPPKETERPDDNNPGLVVCEFNIDLHDDDKGRAAQRPHIVFRFEFKTKGMPHESKRPIRPPYKKNIDATSSTRITRRRPSTRLEAARRDQMSELSELSSSESEFEGPPLSSVLANKQEHIQVTELFLFTR</sequence>
<comment type="caution">
    <text evidence="2">The sequence shown here is derived from an EMBL/GenBank/DDBJ whole genome shotgun (WGS) entry which is preliminary data.</text>
</comment>
<dbReference type="Proteomes" id="UP000620124">
    <property type="component" value="Unassembled WGS sequence"/>
</dbReference>
<accession>A0A8H6Y8H9</accession>
<feature type="region of interest" description="Disordered" evidence="1">
    <location>
        <begin position="180"/>
        <end position="244"/>
    </location>
</feature>
<feature type="compositionally biased region" description="Low complexity" evidence="1">
    <location>
        <begin position="222"/>
        <end position="241"/>
    </location>
</feature>
<evidence type="ECO:0000313" key="2">
    <source>
        <dbReference type="EMBL" id="KAF7353779.1"/>
    </source>
</evidence>
<dbReference type="EMBL" id="JACAZI010000008">
    <property type="protein sequence ID" value="KAF7353779.1"/>
    <property type="molecule type" value="Genomic_DNA"/>
</dbReference>
<keyword evidence="3" id="KW-1185">Reference proteome</keyword>
<dbReference type="AlphaFoldDB" id="A0A8H6Y8H9"/>
<reference evidence="2" key="1">
    <citation type="submission" date="2020-05" db="EMBL/GenBank/DDBJ databases">
        <title>Mycena genomes resolve the evolution of fungal bioluminescence.</title>
        <authorList>
            <person name="Tsai I.J."/>
        </authorList>
    </citation>
    <scope>NUCLEOTIDE SEQUENCE</scope>
    <source>
        <strain evidence="2">CCC161011</strain>
    </source>
</reference>
<protein>
    <submittedName>
        <fullName evidence="2">Uncharacterized protein</fullName>
    </submittedName>
</protein>